<dbReference type="InterPro" id="IPR036397">
    <property type="entry name" value="RNaseH_sf"/>
</dbReference>
<protein>
    <recommendedName>
        <fullName evidence="1">RNase H type-1 domain-containing protein</fullName>
    </recommendedName>
</protein>
<accession>A0AAV6X0M1</accession>
<dbReference type="InterPro" id="IPR044730">
    <property type="entry name" value="RNase_H-like_dom_plant"/>
</dbReference>
<dbReference type="EMBL" id="WHWC01000009">
    <property type="protein sequence ID" value="KAG8376093.1"/>
    <property type="molecule type" value="Genomic_DNA"/>
</dbReference>
<comment type="caution">
    <text evidence="2">The sequence shown here is derived from an EMBL/GenBank/DDBJ whole genome shotgun (WGS) entry which is preliminary data.</text>
</comment>
<dbReference type="Pfam" id="PF13456">
    <property type="entry name" value="RVT_3"/>
    <property type="match status" value="1"/>
</dbReference>
<dbReference type="CDD" id="cd06222">
    <property type="entry name" value="RNase_H_like"/>
    <property type="match status" value="1"/>
</dbReference>
<dbReference type="PANTHER" id="PTHR47723">
    <property type="entry name" value="OS05G0353850 PROTEIN"/>
    <property type="match status" value="1"/>
</dbReference>
<feature type="domain" description="RNase H type-1" evidence="1">
    <location>
        <begin position="8"/>
        <end position="65"/>
    </location>
</feature>
<proteinExistence type="predicted"/>
<dbReference type="InterPro" id="IPR002156">
    <property type="entry name" value="RNaseH_domain"/>
</dbReference>
<dbReference type="InterPro" id="IPR053151">
    <property type="entry name" value="RNase_H-like"/>
</dbReference>
<dbReference type="Proteomes" id="UP000826271">
    <property type="component" value="Unassembled WGS sequence"/>
</dbReference>
<evidence type="ECO:0000259" key="1">
    <source>
        <dbReference type="Pfam" id="PF13456"/>
    </source>
</evidence>
<evidence type="ECO:0000313" key="2">
    <source>
        <dbReference type="EMBL" id="KAG8376093.1"/>
    </source>
</evidence>
<sequence>MHALLVCPNAREIMDFSMKLGENSITTTELLKLRKGLEMAWERRLQKLIVEVDSKIVVKLVFHADTITLLATLLRTVAYFWLSRGKLGISYSSRG</sequence>
<dbReference type="PANTHER" id="PTHR47723:SF19">
    <property type="entry name" value="POLYNUCLEOTIDYL TRANSFERASE, RIBONUCLEASE H-LIKE SUPERFAMILY PROTEIN"/>
    <property type="match status" value="1"/>
</dbReference>
<keyword evidence="3" id="KW-1185">Reference proteome</keyword>
<name>A0AAV6X0M1_9LAMI</name>
<gene>
    <name evidence="2" type="ORF">BUALT_Bualt09G0027600</name>
</gene>
<organism evidence="2 3">
    <name type="scientific">Buddleja alternifolia</name>
    <dbReference type="NCBI Taxonomy" id="168488"/>
    <lineage>
        <taxon>Eukaryota</taxon>
        <taxon>Viridiplantae</taxon>
        <taxon>Streptophyta</taxon>
        <taxon>Embryophyta</taxon>
        <taxon>Tracheophyta</taxon>
        <taxon>Spermatophyta</taxon>
        <taxon>Magnoliopsida</taxon>
        <taxon>eudicotyledons</taxon>
        <taxon>Gunneridae</taxon>
        <taxon>Pentapetalae</taxon>
        <taxon>asterids</taxon>
        <taxon>lamiids</taxon>
        <taxon>Lamiales</taxon>
        <taxon>Scrophulariaceae</taxon>
        <taxon>Buddlejeae</taxon>
        <taxon>Buddleja</taxon>
    </lineage>
</organism>
<dbReference type="GO" id="GO:0003676">
    <property type="term" value="F:nucleic acid binding"/>
    <property type="evidence" value="ECO:0007669"/>
    <property type="project" value="InterPro"/>
</dbReference>
<dbReference type="AlphaFoldDB" id="A0AAV6X0M1"/>
<reference evidence="2" key="1">
    <citation type="submission" date="2019-10" db="EMBL/GenBank/DDBJ databases">
        <authorList>
            <person name="Zhang R."/>
            <person name="Pan Y."/>
            <person name="Wang J."/>
            <person name="Ma R."/>
            <person name="Yu S."/>
        </authorList>
    </citation>
    <scope>NUCLEOTIDE SEQUENCE</scope>
    <source>
        <strain evidence="2">LA-IB0</strain>
        <tissue evidence="2">Leaf</tissue>
    </source>
</reference>
<dbReference type="GO" id="GO:0004523">
    <property type="term" value="F:RNA-DNA hybrid ribonuclease activity"/>
    <property type="evidence" value="ECO:0007669"/>
    <property type="project" value="InterPro"/>
</dbReference>
<evidence type="ECO:0000313" key="3">
    <source>
        <dbReference type="Proteomes" id="UP000826271"/>
    </source>
</evidence>
<dbReference type="Gene3D" id="3.30.420.10">
    <property type="entry name" value="Ribonuclease H-like superfamily/Ribonuclease H"/>
    <property type="match status" value="1"/>
</dbReference>